<feature type="region of interest" description="Disordered" evidence="4">
    <location>
        <begin position="400"/>
        <end position="525"/>
    </location>
</feature>
<evidence type="ECO:0000256" key="2">
    <source>
        <dbReference type="ARBA" id="ARBA00009072"/>
    </source>
</evidence>
<dbReference type="PANTHER" id="PTHR12940">
    <property type="entry name" value="ES-2 PROTEIN - RELATED"/>
    <property type="match status" value="1"/>
</dbReference>
<comment type="subcellular location">
    <subcellularLocation>
        <location evidence="1">Nucleus</location>
    </subcellularLocation>
</comment>
<name>A0A9P6C595_9AGAR</name>
<evidence type="ECO:0000256" key="3">
    <source>
        <dbReference type="ARBA" id="ARBA00023242"/>
    </source>
</evidence>
<dbReference type="GO" id="GO:0071013">
    <property type="term" value="C:catalytic step 2 spliceosome"/>
    <property type="evidence" value="ECO:0007669"/>
    <property type="project" value="TreeGrafter"/>
</dbReference>
<reference evidence="5" key="1">
    <citation type="submission" date="2020-11" db="EMBL/GenBank/DDBJ databases">
        <authorList>
            <consortium name="DOE Joint Genome Institute"/>
            <person name="Ahrendt S."/>
            <person name="Riley R."/>
            <person name="Andreopoulos W."/>
            <person name="Labutti K."/>
            <person name="Pangilinan J."/>
            <person name="Ruiz-Duenas F.J."/>
            <person name="Barrasa J.M."/>
            <person name="Sanchez-Garcia M."/>
            <person name="Camarero S."/>
            <person name="Miyauchi S."/>
            <person name="Serrano A."/>
            <person name="Linde D."/>
            <person name="Babiker R."/>
            <person name="Drula E."/>
            <person name="Ayuso-Fernandez I."/>
            <person name="Pacheco R."/>
            <person name="Padilla G."/>
            <person name="Ferreira P."/>
            <person name="Barriuso J."/>
            <person name="Kellner H."/>
            <person name="Castanera R."/>
            <person name="Alfaro M."/>
            <person name="Ramirez L."/>
            <person name="Pisabarro A.G."/>
            <person name="Kuo A."/>
            <person name="Tritt A."/>
            <person name="Lipzen A."/>
            <person name="He G."/>
            <person name="Yan M."/>
            <person name="Ng V."/>
            <person name="Cullen D."/>
            <person name="Martin F."/>
            <person name="Rosso M.-N."/>
            <person name="Henrissat B."/>
            <person name="Hibbett D."/>
            <person name="Martinez A.T."/>
            <person name="Grigoriev I.V."/>
        </authorList>
    </citation>
    <scope>NUCLEOTIDE SEQUENCE</scope>
    <source>
        <strain evidence="5">MF-IS2</strain>
    </source>
</reference>
<feature type="region of interest" description="Disordered" evidence="4">
    <location>
        <begin position="71"/>
        <end position="131"/>
    </location>
</feature>
<evidence type="ECO:0000313" key="6">
    <source>
        <dbReference type="Proteomes" id="UP000807342"/>
    </source>
</evidence>
<dbReference type="Pfam" id="PF09751">
    <property type="entry name" value="Es2"/>
    <property type="match status" value="1"/>
</dbReference>
<accession>A0A9P6C595</accession>
<dbReference type="Proteomes" id="UP000807342">
    <property type="component" value="Unassembled WGS sequence"/>
</dbReference>
<keyword evidence="3" id="KW-0539">Nucleus</keyword>
<gene>
    <name evidence="5" type="ORF">P691DRAFT_696623</name>
</gene>
<feature type="compositionally biased region" description="Polar residues" evidence="4">
    <location>
        <begin position="91"/>
        <end position="106"/>
    </location>
</feature>
<evidence type="ECO:0000256" key="4">
    <source>
        <dbReference type="SAM" id="MobiDB-lite"/>
    </source>
</evidence>
<evidence type="ECO:0008006" key="7">
    <source>
        <dbReference type="Google" id="ProtNLM"/>
    </source>
</evidence>
<keyword evidence="6" id="KW-1185">Reference proteome</keyword>
<dbReference type="InterPro" id="IPR019148">
    <property type="entry name" value="Nuclear_protein_DGCR14_ESS-2"/>
</dbReference>
<dbReference type="EMBL" id="MU151069">
    <property type="protein sequence ID" value="KAF9452661.1"/>
    <property type="molecule type" value="Genomic_DNA"/>
</dbReference>
<proteinExistence type="inferred from homology"/>
<dbReference type="OrthoDB" id="19679at2759"/>
<comment type="similarity">
    <text evidence="2">Belongs to the ESS2 family.</text>
</comment>
<feature type="compositionally biased region" description="Basic and acidic residues" evidence="4">
    <location>
        <begin position="496"/>
        <end position="510"/>
    </location>
</feature>
<dbReference type="PANTHER" id="PTHR12940:SF0">
    <property type="entry name" value="SPLICING FACTOR ESS-2 HOMOLOG"/>
    <property type="match status" value="1"/>
</dbReference>
<feature type="region of interest" description="Disordered" evidence="4">
    <location>
        <begin position="289"/>
        <end position="378"/>
    </location>
</feature>
<feature type="region of interest" description="Disordered" evidence="4">
    <location>
        <begin position="194"/>
        <end position="252"/>
    </location>
</feature>
<comment type="caution">
    <text evidence="5">The sequence shown here is derived from an EMBL/GenBank/DDBJ whole genome shotgun (WGS) entry which is preliminary data.</text>
</comment>
<evidence type="ECO:0000256" key="1">
    <source>
        <dbReference type="ARBA" id="ARBA00004123"/>
    </source>
</evidence>
<sequence length="525" mass="57815">MANPDSSEGPMKPERSLNKQVILEEDEYTAALSHIVARDFFPSLVHLDATNEYLDAVKTRDPHLIAASVRRLEEVSSTPLPGPSRQRGRNLPNQTPGRTPYTSFPSDTPRFYTEDAAGEEEGRAAKRPRYDTSLSLDEFQARYTSEDNSSFTQILDEENKRRKEKYAWAWEAQRKVEAQRERMIEARERMLIEPAPGSAPGVKEKFRIEAPKPVGLITGSEGEERKEEDKGKDKEGKEDSEGSNEKALVLKATSVEEATEAVMAARKDNRTAGVDGWEFKTRNSLMFMPDADVSPYHPPTKSATTAGKKIEPKVITHGNTRLAEQEHSTNSSGLSEPPSPTRSRIEAAISGTPYRPKSPSLSDTNSLVAKLPNPTPEQLGPEAVKQLMTWGTLNATPRVLSRPENEDVPEPSTPFHIREMSSREALSRRLANTASKSLRAKAEMMGLQTPGISGGKVKGSMGPPTWTPKRSEAAGSLTPAARRLLERSTLGAAAARRAEASRTGQDRDLNQVRWTPTPASGRRVG</sequence>
<feature type="compositionally biased region" description="Basic and acidic residues" evidence="4">
    <location>
        <begin position="416"/>
        <end position="427"/>
    </location>
</feature>
<feature type="compositionally biased region" description="Basic and acidic residues" evidence="4">
    <location>
        <begin position="222"/>
        <end position="244"/>
    </location>
</feature>
<dbReference type="AlphaFoldDB" id="A0A9P6C595"/>
<organism evidence="5 6">
    <name type="scientific">Macrolepiota fuliginosa MF-IS2</name>
    <dbReference type="NCBI Taxonomy" id="1400762"/>
    <lineage>
        <taxon>Eukaryota</taxon>
        <taxon>Fungi</taxon>
        <taxon>Dikarya</taxon>
        <taxon>Basidiomycota</taxon>
        <taxon>Agaricomycotina</taxon>
        <taxon>Agaricomycetes</taxon>
        <taxon>Agaricomycetidae</taxon>
        <taxon>Agaricales</taxon>
        <taxon>Agaricineae</taxon>
        <taxon>Agaricaceae</taxon>
        <taxon>Macrolepiota</taxon>
    </lineage>
</organism>
<protein>
    <recommendedName>
        <fullName evidence="7">Nuclear protein DGCR14</fullName>
    </recommendedName>
</protein>
<evidence type="ECO:0000313" key="5">
    <source>
        <dbReference type="EMBL" id="KAF9452661.1"/>
    </source>
</evidence>
<feature type="compositionally biased region" description="Basic and acidic residues" evidence="4">
    <location>
        <begin position="120"/>
        <end position="130"/>
    </location>
</feature>